<dbReference type="PANTHER" id="PTHR43008">
    <property type="entry name" value="BENZIL REDUCTASE"/>
    <property type="match status" value="1"/>
</dbReference>
<dbReference type="InterPro" id="IPR036291">
    <property type="entry name" value="NAD(P)-bd_dom_sf"/>
</dbReference>
<dbReference type="FunFam" id="3.40.50.720:FF:000922">
    <property type="entry name" value="Uncharacterized protein"/>
    <property type="match status" value="1"/>
</dbReference>
<evidence type="ECO:0000256" key="2">
    <source>
        <dbReference type="ARBA" id="ARBA00023002"/>
    </source>
</evidence>
<sequence>MASNEILLITGGNTGLGFETVKSLCQSSKAYTILLGGRSLDKANAAAESVRADFPQSASTVKAIQVDIEDDDSISRAYEHVDKEYGHVDILVNNAGTQVDQQVMSGKMTMRQAWNKSWEVNTTGTQIMTYTFVPLLLKSANPRIIFIASGTSTLTEQEKETLWVDRPAQKGWPKQPMEIGVGAYRSSKTGMNMMMREWARILKADGVKVWAVSPGMLATGLGGNPELLKKMGALDPQIGANIIRDVVEGGRDHEVGKVIRKDNVQPW</sequence>
<dbReference type="OrthoDB" id="1933717at2759"/>
<dbReference type="STRING" id="1016849.A0A0D1YFD6"/>
<organism evidence="3 4">
    <name type="scientific">Exophiala sideris</name>
    <dbReference type="NCBI Taxonomy" id="1016849"/>
    <lineage>
        <taxon>Eukaryota</taxon>
        <taxon>Fungi</taxon>
        <taxon>Dikarya</taxon>
        <taxon>Ascomycota</taxon>
        <taxon>Pezizomycotina</taxon>
        <taxon>Eurotiomycetes</taxon>
        <taxon>Chaetothyriomycetidae</taxon>
        <taxon>Chaetothyriales</taxon>
        <taxon>Herpotrichiellaceae</taxon>
        <taxon>Exophiala</taxon>
    </lineage>
</organism>
<dbReference type="PANTHER" id="PTHR43008:SF8">
    <property type="entry name" value="BENZIL REDUCTASE ((S)-BENZOIN FORMING) IRC24"/>
    <property type="match status" value="1"/>
</dbReference>
<dbReference type="GO" id="GO:0050664">
    <property type="term" value="F:oxidoreductase activity, acting on NAD(P)H, oxygen as acceptor"/>
    <property type="evidence" value="ECO:0007669"/>
    <property type="project" value="TreeGrafter"/>
</dbReference>
<dbReference type="InterPro" id="IPR002347">
    <property type="entry name" value="SDR_fam"/>
</dbReference>
<keyword evidence="2" id="KW-0560">Oxidoreductase</keyword>
<evidence type="ECO:0000313" key="3">
    <source>
        <dbReference type="EMBL" id="KIV79564.1"/>
    </source>
</evidence>
<accession>A0A0D1YFD6</accession>
<dbReference type="AlphaFoldDB" id="A0A0D1YFD6"/>
<comment type="similarity">
    <text evidence="1">Belongs to the short-chain dehydrogenases/reductases (SDR) family.</text>
</comment>
<proteinExistence type="inferred from homology"/>
<reference evidence="3 4" key="1">
    <citation type="submission" date="2015-01" db="EMBL/GenBank/DDBJ databases">
        <title>The Genome Sequence of Exophiala sideris CBS121828.</title>
        <authorList>
            <consortium name="The Broad Institute Genomics Platform"/>
            <person name="Cuomo C."/>
            <person name="de Hoog S."/>
            <person name="Gorbushina A."/>
            <person name="Stielow B."/>
            <person name="Teixiera M."/>
            <person name="Abouelleil A."/>
            <person name="Chapman S.B."/>
            <person name="Priest M."/>
            <person name="Young S.K."/>
            <person name="Wortman J."/>
            <person name="Nusbaum C."/>
            <person name="Birren B."/>
        </authorList>
    </citation>
    <scope>NUCLEOTIDE SEQUENCE [LARGE SCALE GENOMIC DNA]</scope>
    <source>
        <strain evidence="3 4">CBS 121828</strain>
    </source>
</reference>
<name>A0A0D1YFD6_9EURO</name>
<dbReference type="HOGENOM" id="CLU_010194_9_0_1"/>
<evidence type="ECO:0000313" key="4">
    <source>
        <dbReference type="Proteomes" id="UP000053599"/>
    </source>
</evidence>
<dbReference type="Gene3D" id="3.40.50.720">
    <property type="entry name" value="NAD(P)-binding Rossmann-like Domain"/>
    <property type="match status" value="1"/>
</dbReference>
<dbReference type="GO" id="GO:0016616">
    <property type="term" value="F:oxidoreductase activity, acting on the CH-OH group of donors, NAD or NADP as acceptor"/>
    <property type="evidence" value="ECO:0007669"/>
    <property type="project" value="UniProtKB-ARBA"/>
</dbReference>
<evidence type="ECO:0000256" key="1">
    <source>
        <dbReference type="ARBA" id="ARBA00006484"/>
    </source>
</evidence>
<dbReference type="Proteomes" id="UP000053599">
    <property type="component" value="Unassembled WGS sequence"/>
</dbReference>
<dbReference type="EMBL" id="KN846953">
    <property type="protein sequence ID" value="KIV79564.1"/>
    <property type="molecule type" value="Genomic_DNA"/>
</dbReference>
<dbReference type="PRINTS" id="PR00081">
    <property type="entry name" value="GDHRDH"/>
</dbReference>
<protein>
    <submittedName>
        <fullName evidence="3">Uncharacterized protein</fullName>
    </submittedName>
</protein>
<gene>
    <name evidence="3" type="ORF">PV11_07116</name>
</gene>
<dbReference type="Pfam" id="PF00106">
    <property type="entry name" value="adh_short"/>
    <property type="match status" value="2"/>
</dbReference>
<dbReference type="SUPFAM" id="SSF51735">
    <property type="entry name" value="NAD(P)-binding Rossmann-fold domains"/>
    <property type="match status" value="1"/>
</dbReference>